<organism evidence="2 3">
    <name type="scientific">Promethearchaeum syntrophicum</name>
    <dbReference type="NCBI Taxonomy" id="2594042"/>
    <lineage>
        <taxon>Archaea</taxon>
        <taxon>Promethearchaeati</taxon>
        <taxon>Promethearchaeota</taxon>
        <taxon>Promethearchaeia</taxon>
        <taxon>Promethearchaeales</taxon>
        <taxon>Promethearchaeaceae</taxon>
        <taxon>Promethearchaeum</taxon>
    </lineage>
</organism>
<evidence type="ECO:0000259" key="1">
    <source>
        <dbReference type="SMART" id="SM00849"/>
    </source>
</evidence>
<accession>A0A5B9D7Y1</accession>
<evidence type="ECO:0000313" key="3">
    <source>
        <dbReference type="Proteomes" id="UP000321408"/>
    </source>
</evidence>
<dbReference type="SUPFAM" id="SSF56281">
    <property type="entry name" value="Metallo-hydrolase/oxidoreductase"/>
    <property type="match status" value="1"/>
</dbReference>
<proteinExistence type="predicted"/>
<dbReference type="RefSeq" id="WP_162306568.1">
    <property type="nucleotide sequence ID" value="NZ_CP042905.2"/>
</dbReference>
<evidence type="ECO:0000313" key="2">
    <source>
        <dbReference type="EMBL" id="QEE15141.1"/>
    </source>
</evidence>
<dbReference type="GO" id="GO:0004416">
    <property type="term" value="F:hydroxyacylglutathione hydrolase activity"/>
    <property type="evidence" value="ECO:0007669"/>
    <property type="project" value="UniProtKB-EC"/>
</dbReference>
<protein>
    <submittedName>
        <fullName evidence="2">MBL fold metallo-hydrolase</fullName>
    </submittedName>
</protein>
<dbReference type="InterPro" id="IPR036866">
    <property type="entry name" value="RibonucZ/Hydroxyglut_hydro"/>
</dbReference>
<dbReference type="KEGG" id="psyt:DSAG12_00964"/>
<reference evidence="2 3" key="1">
    <citation type="journal article" date="2020" name="Nature">
        <title>Isolation of an archaeon at the prokaryote-eukaryote interface.</title>
        <authorList>
            <person name="Imachi H."/>
            <person name="Nobu M.K."/>
            <person name="Nakahara N."/>
            <person name="Morono Y."/>
            <person name="Ogawara M."/>
            <person name="Takaki Y."/>
            <person name="Takano Y."/>
            <person name="Uematsu K."/>
            <person name="Ikuta T."/>
            <person name="Ito M."/>
            <person name="Matsui Y."/>
            <person name="Miyazaki M."/>
            <person name="Murata K."/>
            <person name="Saito Y."/>
            <person name="Sakai S."/>
            <person name="Song C."/>
            <person name="Tasumi E."/>
            <person name="Yamanaka Y."/>
            <person name="Yamaguchi T."/>
            <person name="Kamagata Y."/>
            <person name="Tamaki H."/>
            <person name="Takai K."/>
        </authorList>
    </citation>
    <scope>NUCLEOTIDE SEQUENCE [LARGE SCALE GENOMIC DNA]</scope>
    <source>
        <strain evidence="2 3">MK-D1</strain>
    </source>
</reference>
<gene>
    <name evidence="2" type="ORF">DSAG12_00964</name>
</gene>
<dbReference type="PANTHER" id="PTHR42951">
    <property type="entry name" value="METALLO-BETA-LACTAMASE DOMAIN-CONTAINING"/>
    <property type="match status" value="1"/>
</dbReference>
<dbReference type="AlphaFoldDB" id="A0A5B9D7Y1"/>
<dbReference type="EMBL" id="CP042905">
    <property type="protein sequence ID" value="QEE15141.1"/>
    <property type="molecule type" value="Genomic_DNA"/>
</dbReference>
<dbReference type="InterPro" id="IPR050855">
    <property type="entry name" value="NDM-1-like"/>
</dbReference>
<reference evidence="2 3" key="2">
    <citation type="journal article" date="2024" name="Int. J. Syst. Evol. Microbiol.">
        <title>Promethearchaeum syntrophicum gen. nov., sp. nov., an anaerobic, obligately syntrophic archaeon, the first isolate of the lineage 'Asgard' archaea, and proposal of the new archaeal phylum Promethearchaeota phyl. nov. and kingdom Promethearchaeati regn. nov.</title>
        <authorList>
            <person name="Imachi H."/>
            <person name="Nobu M.K."/>
            <person name="Kato S."/>
            <person name="Takaki Y."/>
            <person name="Miyazaki M."/>
            <person name="Miyata M."/>
            <person name="Ogawara M."/>
            <person name="Saito Y."/>
            <person name="Sakai S."/>
            <person name="Tahara Y.O."/>
            <person name="Takano Y."/>
            <person name="Tasumi E."/>
            <person name="Uematsu K."/>
            <person name="Yoshimura T."/>
            <person name="Itoh T."/>
            <person name="Ohkuma M."/>
            <person name="Takai K."/>
        </authorList>
    </citation>
    <scope>NUCLEOTIDE SEQUENCE [LARGE SCALE GENOMIC DNA]</scope>
    <source>
        <strain evidence="2 3">MK-D1</strain>
    </source>
</reference>
<dbReference type="InterPro" id="IPR001279">
    <property type="entry name" value="Metallo-B-lactamas"/>
</dbReference>
<dbReference type="OrthoDB" id="197151at2157"/>
<name>A0A5B9D7Y1_9ARCH</name>
<dbReference type="Gene3D" id="3.60.15.10">
    <property type="entry name" value="Ribonuclease Z/Hydroxyacylglutathione hydrolase-like"/>
    <property type="match status" value="1"/>
</dbReference>
<dbReference type="GeneID" id="41328963"/>
<keyword evidence="3" id="KW-1185">Reference proteome</keyword>
<dbReference type="Pfam" id="PF00753">
    <property type="entry name" value="Lactamase_B"/>
    <property type="match status" value="1"/>
</dbReference>
<feature type="domain" description="Metallo-beta-lactamase" evidence="1">
    <location>
        <begin position="30"/>
        <end position="216"/>
    </location>
</feature>
<dbReference type="SMART" id="SM00849">
    <property type="entry name" value="Lactamase_B"/>
    <property type="match status" value="1"/>
</dbReference>
<sequence length="298" mass="34281">MGTRIIPYNNGEILEWRWWAESKLISFQLFASCFLIDGLLIDSNAPGSEMDLQKYVKKLGGKNHISSCFLTHFHEDHAGGSPMLKKEFDIPIYASPLTVPYLSKGYKYRFYRKTYWGRHGQKPIDVEPVDGPIITKSGKYSFELFPMPGHSPDLTAIIDKKNQIAFVGDAIMHKYGYTFGGSSPDLYEDISQIYNSQKSLYKITDGMDDLKIYVAHVGEVNRDFIAEKIKEIENLHKNAHKFQKELINNGYKKQSKILKEIVKKMWRKGELLQFKILSMGEISRTNLVATLLKWPLDN</sequence>
<dbReference type="Proteomes" id="UP000321408">
    <property type="component" value="Chromosome"/>
</dbReference>